<dbReference type="InterPro" id="IPR029787">
    <property type="entry name" value="Nucleotide_cyclase"/>
</dbReference>
<dbReference type="EMBL" id="QURL01000010">
    <property type="protein sequence ID" value="RFC62002.1"/>
    <property type="molecule type" value="Genomic_DNA"/>
</dbReference>
<dbReference type="GO" id="GO:0043709">
    <property type="term" value="P:cell adhesion involved in single-species biofilm formation"/>
    <property type="evidence" value="ECO:0007669"/>
    <property type="project" value="TreeGrafter"/>
</dbReference>
<feature type="compositionally biased region" description="Basic and acidic residues" evidence="3">
    <location>
        <begin position="368"/>
        <end position="384"/>
    </location>
</feature>
<dbReference type="Proteomes" id="UP000264310">
    <property type="component" value="Unassembled WGS sequence"/>
</dbReference>
<dbReference type="SUPFAM" id="SSF55073">
    <property type="entry name" value="Nucleotide cyclase"/>
    <property type="match status" value="1"/>
</dbReference>
<dbReference type="PANTHER" id="PTHR45138:SF9">
    <property type="entry name" value="DIGUANYLATE CYCLASE DGCM-RELATED"/>
    <property type="match status" value="1"/>
</dbReference>
<protein>
    <recommendedName>
        <fullName evidence="1">diguanylate cyclase</fullName>
        <ecNumber evidence="1">2.7.7.65</ecNumber>
    </recommendedName>
</protein>
<dbReference type="GO" id="GO:0052621">
    <property type="term" value="F:diguanylate cyclase activity"/>
    <property type="evidence" value="ECO:0007669"/>
    <property type="project" value="UniProtKB-EC"/>
</dbReference>
<dbReference type="CDD" id="cd01949">
    <property type="entry name" value="GGDEF"/>
    <property type="match status" value="1"/>
</dbReference>
<dbReference type="PROSITE" id="PS50887">
    <property type="entry name" value="GGDEF"/>
    <property type="match status" value="1"/>
</dbReference>
<evidence type="ECO:0000256" key="1">
    <source>
        <dbReference type="ARBA" id="ARBA00012528"/>
    </source>
</evidence>
<feature type="transmembrane region" description="Helical" evidence="4">
    <location>
        <begin position="116"/>
        <end position="136"/>
    </location>
</feature>
<comment type="caution">
    <text evidence="6">The sequence shown here is derived from an EMBL/GenBank/DDBJ whole genome shotgun (WGS) entry which is preliminary data.</text>
</comment>
<dbReference type="InterPro" id="IPR000160">
    <property type="entry name" value="GGDEF_dom"/>
</dbReference>
<evidence type="ECO:0000256" key="4">
    <source>
        <dbReference type="SAM" id="Phobius"/>
    </source>
</evidence>
<keyword evidence="4" id="KW-0812">Transmembrane</keyword>
<dbReference type="InterPro" id="IPR050469">
    <property type="entry name" value="Diguanylate_Cyclase"/>
</dbReference>
<feature type="domain" description="GGDEF" evidence="5">
    <location>
        <begin position="232"/>
        <end position="364"/>
    </location>
</feature>
<dbReference type="GO" id="GO:0005886">
    <property type="term" value="C:plasma membrane"/>
    <property type="evidence" value="ECO:0007669"/>
    <property type="project" value="TreeGrafter"/>
</dbReference>
<dbReference type="SMART" id="SM00267">
    <property type="entry name" value="GGDEF"/>
    <property type="match status" value="1"/>
</dbReference>
<organism evidence="6 7">
    <name type="scientific">Fulvimarina endophytica</name>
    <dbReference type="NCBI Taxonomy" id="2293836"/>
    <lineage>
        <taxon>Bacteria</taxon>
        <taxon>Pseudomonadati</taxon>
        <taxon>Pseudomonadota</taxon>
        <taxon>Alphaproteobacteria</taxon>
        <taxon>Hyphomicrobiales</taxon>
        <taxon>Aurantimonadaceae</taxon>
        <taxon>Fulvimarina</taxon>
    </lineage>
</organism>
<gene>
    <name evidence="6" type="ORF">DYI37_18300</name>
</gene>
<keyword evidence="7" id="KW-1185">Reference proteome</keyword>
<dbReference type="InterPro" id="IPR043128">
    <property type="entry name" value="Rev_trsase/Diguanyl_cyclase"/>
</dbReference>
<sequence>MSLSVHTLQFTDSVVFLTCGLVFLCHWVSHREKLSFLLFGSSFLFCAVMSVEFDDFGRYDDWVAPLGWTLAGTLFWIGFRVFDGRTPVTPVMVVLAALPTVLQVTLLAFGQGAETVNLAITLAYALHEAALACYVLSTSRGSMIRRVAGLALAAIVVSICLPALPLRADLVELTLVAIAITDHVTSIVLTTAILALESERAYARLEEIAHCDPLTGALNRKGFDRATERSGDWSGVIIADLDHFKRVNDRYGHAAGDHVLREFVGRARSVLPGCAVLARFGGEEFVAVLNRRDPSDLPSVAERLRFAIQNEPIEWCGHAIALTVSLGAATTDKAATIGAALERADAALYEAKLSGRNRVQVASSGEKTVPEREERRAFGPERLLRKAADAPITAPAIPMGALPSPR</sequence>
<feature type="transmembrane region" description="Helical" evidence="4">
    <location>
        <begin position="148"/>
        <end position="168"/>
    </location>
</feature>
<feature type="transmembrane region" description="Helical" evidence="4">
    <location>
        <begin position="6"/>
        <end position="27"/>
    </location>
</feature>
<feature type="transmembrane region" description="Helical" evidence="4">
    <location>
        <begin position="34"/>
        <end position="50"/>
    </location>
</feature>
<name>A0A371WYG1_9HYPH</name>
<feature type="region of interest" description="Disordered" evidence="3">
    <location>
        <begin position="361"/>
        <end position="384"/>
    </location>
</feature>
<dbReference type="Gene3D" id="3.30.70.270">
    <property type="match status" value="1"/>
</dbReference>
<dbReference type="Pfam" id="PF00990">
    <property type="entry name" value="GGDEF"/>
    <property type="match status" value="1"/>
</dbReference>
<keyword evidence="4" id="KW-0472">Membrane</keyword>
<dbReference type="NCBIfam" id="TIGR00254">
    <property type="entry name" value="GGDEF"/>
    <property type="match status" value="1"/>
</dbReference>
<comment type="catalytic activity">
    <reaction evidence="2">
        <text>2 GTP = 3',3'-c-di-GMP + 2 diphosphate</text>
        <dbReference type="Rhea" id="RHEA:24898"/>
        <dbReference type="ChEBI" id="CHEBI:33019"/>
        <dbReference type="ChEBI" id="CHEBI:37565"/>
        <dbReference type="ChEBI" id="CHEBI:58805"/>
        <dbReference type="EC" id="2.7.7.65"/>
    </reaction>
</comment>
<evidence type="ECO:0000313" key="7">
    <source>
        <dbReference type="Proteomes" id="UP000264310"/>
    </source>
</evidence>
<dbReference type="RefSeq" id="WP_116684725.1">
    <property type="nucleotide sequence ID" value="NZ_QURL01000010.1"/>
</dbReference>
<dbReference type="EC" id="2.7.7.65" evidence="1"/>
<proteinExistence type="predicted"/>
<dbReference type="AlphaFoldDB" id="A0A371WYG1"/>
<dbReference type="GO" id="GO:1902201">
    <property type="term" value="P:negative regulation of bacterial-type flagellum-dependent cell motility"/>
    <property type="evidence" value="ECO:0007669"/>
    <property type="project" value="TreeGrafter"/>
</dbReference>
<keyword evidence="4" id="KW-1133">Transmembrane helix</keyword>
<evidence type="ECO:0000256" key="3">
    <source>
        <dbReference type="SAM" id="MobiDB-lite"/>
    </source>
</evidence>
<feature type="transmembrane region" description="Helical" evidence="4">
    <location>
        <begin position="91"/>
        <end position="110"/>
    </location>
</feature>
<accession>A0A371WYG1</accession>
<feature type="transmembrane region" description="Helical" evidence="4">
    <location>
        <begin position="62"/>
        <end position="79"/>
    </location>
</feature>
<evidence type="ECO:0000259" key="5">
    <source>
        <dbReference type="PROSITE" id="PS50887"/>
    </source>
</evidence>
<evidence type="ECO:0000313" key="6">
    <source>
        <dbReference type="EMBL" id="RFC62002.1"/>
    </source>
</evidence>
<dbReference type="PANTHER" id="PTHR45138">
    <property type="entry name" value="REGULATORY COMPONENTS OF SENSORY TRANSDUCTION SYSTEM"/>
    <property type="match status" value="1"/>
</dbReference>
<evidence type="ECO:0000256" key="2">
    <source>
        <dbReference type="ARBA" id="ARBA00034247"/>
    </source>
</evidence>
<dbReference type="OrthoDB" id="9812260at2"/>
<reference evidence="6 7" key="1">
    <citation type="submission" date="2018-08" db="EMBL/GenBank/DDBJ databases">
        <title>Fulvimarina sp. 85, whole genome shotgun sequence.</title>
        <authorList>
            <person name="Tuo L."/>
        </authorList>
    </citation>
    <scope>NUCLEOTIDE SEQUENCE [LARGE SCALE GENOMIC DNA]</scope>
    <source>
        <strain evidence="6 7">85</strain>
    </source>
</reference>